<dbReference type="Proteomes" id="UP000271031">
    <property type="component" value="Unassembled WGS sequence"/>
</dbReference>
<protein>
    <submittedName>
        <fullName evidence="1">Uncharacterized protein</fullName>
    </submittedName>
</protein>
<name>A0A3M8DU39_9BACL</name>
<comment type="caution">
    <text evidence="1">The sequence shown here is derived from an EMBL/GenBank/DDBJ whole genome shotgun (WGS) entry which is preliminary data.</text>
</comment>
<dbReference type="OrthoDB" id="2470566at2"/>
<organism evidence="1 2">
    <name type="scientific">Brevibacillus fluminis</name>
    <dbReference type="NCBI Taxonomy" id="511487"/>
    <lineage>
        <taxon>Bacteria</taxon>
        <taxon>Bacillati</taxon>
        <taxon>Bacillota</taxon>
        <taxon>Bacilli</taxon>
        <taxon>Bacillales</taxon>
        <taxon>Paenibacillaceae</taxon>
        <taxon>Brevibacillus</taxon>
    </lineage>
</organism>
<keyword evidence="2" id="KW-1185">Reference proteome</keyword>
<evidence type="ECO:0000313" key="1">
    <source>
        <dbReference type="EMBL" id="RNB91700.1"/>
    </source>
</evidence>
<gene>
    <name evidence="1" type="ORF">EDM56_02795</name>
</gene>
<dbReference type="EMBL" id="RHHQ01000004">
    <property type="protein sequence ID" value="RNB91700.1"/>
    <property type="molecule type" value="Genomic_DNA"/>
</dbReference>
<dbReference type="AlphaFoldDB" id="A0A3M8DU39"/>
<sequence>MSNKEYGNQEVQILDFEELLRFIENKLEAAGKKVGREEIMLILQAQDDFLMEKGVLEEIDEM</sequence>
<evidence type="ECO:0000313" key="2">
    <source>
        <dbReference type="Proteomes" id="UP000271031"/>
    </source>
</evidence>
<proteinExistence type="predicted"/>
<reference evidence="1 2" key="1">
    <citation type="submission" date="2018-10" db="EMBL/GenBank/DDBJ databases">
        <title>Phylogenomics of Brevibacillus.</title>
        <authorList>
            <person name="Dunlap C."/>
        </authorList>
    </citation>
    <scope>NUCLEOTIDE SEQUENCE [LARGE SCALE GENOMIC DNA]</scope>
    <source>
        <strain evidence="1 2">JCM 15716</strain>
    </source>
</reference>
<accession>A0A3M8DU39</accession>
<dbReference type="RefSeq" id="WP_122916363.1">
    <property type="nucleotide sequence ID" value="NZ_RHHQ01000004.1"/>
</dbReference>